<name>A0A9N8L6N9_CHRIL</name>
<keyword evidence="6" id="KW-0325">Glycoprotein</keyword>
<evidence type="ECO:0000256" key="5">
    <source>
        <dbReference type="ARBA" id="ARBA00022801"/>
    </source>
</evidence>
<evidence type="ECO:0000256" key="6">
    <source>
        <dbReference type="ARBA" id="ARBA00023180"/>
    </source>
</evidence>
<dbReference type="InterPro" id="IPR001563">
    <property type="entry name" value="Peptidase_S10"/>
</dbReference>
<protein>
    <recommendedName>
        <fullName evidence="7">Carboxypeptidase</fullName>
        <ecNumber evidence="7">3.4.16.-</ecNumber>
    </recommendedName>
</protein>
<keyword evidence="4" id="KW-0732">Signal</keyword>
<evidence type="ECO:0000256" key="4">
    <source>
        <dbReference type="ARBA" id="ARBA00022729"/>
    </source>
</evidence>
<dbReference type="Pfam" id="PF00450">
    <property type="entry name" value="Peptidase_S10"/>
    <property type="match status" value="1"/>
</dbReference>
<evidence type="ECO:0000256" key="2">
    <source>
        <dbReference type="ARBA" id="ARBA00022645"/>
    </source>
</evidence>
<keyword evidence="5 7" id="KW-0378">Hydrolase</keyword>
<proteinExistence type="inferred from homology"/>
<keyword evidence="3 7" id="KW-0645">Protease</keyword>
<keyword evidence="9" id="KW-1185">Reference proteome</keyword>
<reference evidence="8" key="1">
    <citation type="submission" date="2021-12" db="EMBL/GenBank/DDBJ databases">
        <authorList>
            <person name="King R."/>
        </authorList>
    </citation>
    <scope>NUCLEOTIDE SEQUENCE</scope>
</reference>
<dbReference type="PANTHER" id="PTHR11802">
    <property type="entry name" value="SERINE PROTEASE FAMILY S10 SERINE CARBOXYPEPTIDASE"/>
    <property type="match status" value="1"/>
</dbReference>
<dbReference type="PRINTS" id="PR00724">
    <property type="entry name" value="CRBOXYPTASEC"/>
</dbReference>
<dbReference type="InterPro" id="IPR018202">
    <property type="entry name" value="Ser_caboxypep_ser_AS"/>
</dbReference>
<dbReference type="OrthoDB" id="443318at2759"/>
<organism evidence="8 9">
    <name type="scientific">Chrysodeixis includens</name>
    <name type="common">Soybean looper</name>
    <name type="synonym">Pseudoplusia includens</name>
    <dbReference type="NCBI Taxonomy" id="689277"/>
    <lineage>
        <taxon>Eukaryota</taxon>
        <taxon>Metazoa</taxon>
        <taxon>Ecdysozoa</taxon>
        <taxon>Arthropoda</taxon>
        <taxon>Hexapoda</taxon>
        <taxon>Insecta</taxon>
        <taxon>Pterygota</taxon>
        <taxon>Neoptera</taxon>
        <taxon>Endopterygota</taxon>
        <taxon>Lepidoptera</taxon>
        <taxon>Glossata</taxon>
        <taxon>Ditrysia</taxon>
        <taxon>Noctuoidea</taxon>
        <taxon>Noctuidae</taxon>
        <taxon>Plusiinae</taxon>
        <taxon>Chrysodeixis</taxon>
    </lineage>
</organism>
<comment type="similarity">
    <text evidence="1 7">Belongs to the peptidase S10 family.</text>
</comment>
<gene>
    <name evidence="8" type="ORF">CINC_LOCUS6486</name>
</gene>
<keyword evidence="2 7" id="KW-0121">Carboxypeptidase</keyword>
<evidence type="ECO:0000313" key="9">
    <source>
        <dbReference type="Proteomes" id="UP001154114"/>
    </source>
</evidence>
<dbReference type="EMBL" id="LR824024">
    <property type="protein sequence ID" value="CAD0204176.1"/>
    <property type="molecule type" value="Genomic_DNA"/>
</dbReference>
<dbReference type="AlphaFoldDB" id="A0A9N8L6N9"/>
<dbReference type="GO" id="GO:0004185">
    <property type="term" value="F:serine-type carboxypeptidase activity"/>
    <property type="evidence" value="ECO:0007669"/>
    <property type="project" value="UniProtKB-UniRule"/>
</dbReference>
<dbReference type="EC" id="3.4.16.-" evidence="7"/>
<dbReference type="Gene3D" id="3.40.50.1820">
    <property type="entry name" value="alpha/beta hydrolase"/>
    <property type="match status" value="1"/>
</dbReference>
<dbReference type="GO" id="GO:0006508">
    <property type="term" value="P:proteolysis"/>
    <property type="evidence" value="ECO:0007669"/>
    <property type="project" value="UniProtKB-KW"/>
</dbReference>
<evidence type="ECO:0000256" key="1">
    <source>
        <dbReference type="ARBA" id="ARBA00009431"/>
    </source>
</evidence>
<dbReference type="PANTHER" id="PTHR11802:SF472">
    <property type="entry name" value="SERINE CARBOXYPEPTIDASE CPVL-RELATED"/>
    <property type="match status" value="1"/>
</dbReference>
<sequence length="441" mass="51012">MKLSAKENKRSGEPLYLTPYLRRGTIGLAQNISRVSLTEEMGITSHAGFFTINNQSHTNMFFWYFPPFSKCHTAPIILWVQGGAGGSSLYGLFREVGPLMVKKRHKILERKYHWALKHHLIFIDNPVGTGFSYTECPASYCTSAFCVANDLYKTLLQFFILFPSLNRNDFYIAGESYAGKFVPLLGWVIHNENKKMRYNRTINLKGMAISSPYCDPINQLDYGNYLYQHGLIDDRELNTFLKYQIRIAVALKKKHWIMANVLMDRMMEGQVTRYSLFKHYTGYNYYLNFLESEPRLDLLQFLSVLHEDDVRRSIHVGGLRFHDGEAAQVMLALDMMQSVAPLISELLSHYQFLFYNGQLDIIVAYPLTVNFLRNLKFSAASDYSRARRRVWKVDNEVAGYVKLAGNLTEALVRNAGHLVSQDQPKWTLDLITRFINNDYKF</sequence>
<dbReference type="SUPFAM" id="SSF53474">
    <property type="entry name" value="alpha/beta-Hydrolases"/>
    <property type="match status" value="1"/>
</dbReference>
<dbReference type="InterPro" id="IPR029058">
    <property type="entry name" value="AB_hydrolase_fold"/>
</dbReference>
<evidence type="ECO:0000256" key="7">
    <source>
        <dbReference type="RuleBase" id="RU361156"/>
    </source>
</evidence>
<evidence type="ECO:0000313" key="8">
    <source>
        <dbReference type="EMBL" id="CAD0204176.1"/>
    </source>
</evidence>
<dbReference type="Proteomes" id="UP001154114">
    <property type="component" value="Chromosome 21"/>
</dbReference>
<evidence type="ECO:0000256" key="3">
    <source>
        <dbReference type="ARBA" id="ARBA00022670"/>
    </source>
</evidence>
<accession>A0A9N8L6N9</accession>
<dbReference type="PROSITE" id="PS00131">
    <property type="entry name" value="CARBOXYPEPT_SER_SER"/>
    <property type="match status" value="1"/>
</dbReference>